<gene>
    <name evidence="3" type="primary">Contig5804.g6214</name>
    <name evidence="3" type="ORF">STYLEM_18105</name>
</gene>
<feature type="coiled-coil region" evidence="1">
    <location>
        <begin position="395"/>
        <end position="448"/>
    </location>
</feature>
<feature type="region of interest" description="Disordered" evidence="2">
    <location>
        <begin position="258"/>
        <end position="329"/>
    </location>
</feature>
<evidence type="ECO:0000313" key="3">
    <source>
        <dbReference type="EMBL" id="CDW88977.1"/>
    </source>
</evidence>
<accession>A0A078B6Q8</accession>
<proteinExistence type="predicted"/>
<feature type="coiled-coil region" evidence="1">
    <location>
        <begin position="184"/>
        <end position="257"/>
    </location>
</feature>
<name>A0A078B6Q8_STYLE</name>
<dbReference type="InParanoid" id="A0A078B6Q8"/>
<evidence type="ECO:0000313" key="4">
    <source>
        <dbReference type="Proteomes" id="UP000039865"/>
    </source>
</evidence>
<feature type="compositionally biased region" description="Polar residues" evidence="2">
    <location>
        <begin position="301"/>
        <end position="318"/>
    </location>
</feature>
<dbReference type="AlphaFoldDB" id="A0A078B6Q8"/>
<dbReference type="Proteomes" id="UP000039865">
    <property type="component" value="Unassembled WGS sequence"/>
</dbReference>
<evidence type="ECO:0000256" key="2">
    <source>
        <dbReference type="SAM" id="MobiDB-lite"/>
    </source>
</evidence>
<feature type="coiled-coil region" evidence="1">
    <location>
        <begin position="104"/>
        <end position="141"/>
    </location>
</feature>
<organism evidence="3 4">
    <name type="scientific">Stylonychia lemnae</name>
    <name type="common">Ciliate</name>
    <dbReference type="NCBI Taxonomy" id="5949"/>
    <lineage>
        <taxon>Eukaryota</taxon>
        <taxon>Sar</taxon>
        <taxon>Alveolata</taxon>
        <taxon>Ciliophora</taxon>
        <taxon>Intramacronucleata</taxon>
        <taxon>Spirotrichea</taxon>
        <taxon>Stichotrichia</taxon>
        <taxon>Sporadotrichida</taxon>
        <taxon>Oxytrichidae</taxon>
        <taxon>Stylonychinae</taxon>
        <taxon>Stylonychia</taxon>
    </lineage>
</organism>
<dbReference type="EMBL" id="CCKQ01017101">
    <property type="protein sequence ID" value="CDW88977.1"/>
    <property type="molecule type" value="Genomic_DNA"/>
</dbReference>
<keyword evidence="4" id="KW-1185">Reference proteome</keyword>
<feature type="compositionally biased region" description="Low complexity" evidence="2">
    <location>
        <begin position="319"/>
        <end position="329"/>
    </location>
</feature>
<sequence>METKITSSLKSGLQQTVPSFYEMLKATLTHQMPSTSLDLLSQEELNERRRRAQMNQSRMSSSSSQNSMMVTELSNQLQQRYYMILSLRTSNGMKYDYPFPLSYLNLYDELIQTKQALIEEMEELKHQQQSCKQDIINENQQLKIKFNWLRQMYDLDQKKRNTESYLQEIQHEIHINRTQLLQKDQGLKQELNNLTQILQEEQQRNKLEYKKQIKTLEQLHLGIDESVKEQKKIKLKINQTENELQMSISNLATLRKQHGYKESQQRQVQDEFEGGISIRDSTQSLPSRDRQTIDTKKANVKSRNNSFQSPAAKTNQYQSHNSSFSSNRSISKKKPYFELRDQQILETTITSQLAKEKFIKAEHKHVEILNQHTGTGNNSRKNLVLDEDIDFNNQLNQQNTQIEYLRQDKKQLINKVQSERDRPPNNSYNKYQNQINNQTLNLEISQQNLMKQSIESFAQESFISEIPNGDNRFLNNTLNQSQSVHNFSMMQSNKENIPMRITLRQDQNINNISVLTNSTPTNIQQQQSRYQIQKQQLMNSDNMTQQNNQYMESQHTLSKVQSQPMFMQSQQLPNLSQSMNYNINPNQSSMMMNDSHISQSQTPNIYKQLKAQELNASTAGNNANGFNVNDIDQRYNNLLSLLRSAKGAPTQNN</sequence>
<keyword evidence="1" id="KW-0175">Coiled coil</keyword>
<reference evidence="3 4" key="1">
    <citation type="submission" date="2014-06" db="EMBL/GenBank/DDBJ databases">
        <authorList>
            <person name="Swart Estienne"/>
        </authorList>
    </citation>
    <scope>NUCLEOTIDE SEQUENCE [LARGE SCALE GENOMIC DNA]</scope>
    <source>
        <strain evidence="3 4">130c</strain>
    </source>
</reference>
<feature type="compositionally biased region" description="Basic and acidic residues" evidence="2">
    <location>
        <begin position="287"/>
        <end position="297"/>
    </location>
</feature>
<protein>
    <submittedName>
        <fullName evidence="3">Uncharacterized protein</fullName>
    </submittedName>
</protein>
<evidence type="ECO:0000256" key="1">
    <source>
        <dbReference type="SAM" id="Coils"/>
    </source>
</evidence>